<dbReference type="Proteomes" id="UP000075880">
    <property type="component" value="Unassembled WGS sequence"/>
</dbReference>
<evidence type="ECO:0000313" key="2">
    <source>
        <dbReference type="Proteomes" id="UP000075880"/>
    </source>
</evidence>
<sequence>MASSYLKARCIAYFILQPSAGHRSRRAFSNTCRRIGEPVPESSLLCPSYDSGAAAPAACVCPNSFACSMQQPRHMRIQGAKKEGAVRPSFFRWFLAFRSTGRQLPPLLRCGSCVAVELSSFGNVFNNEVTLKFKGYGKRSVFASASLKYFNPSVNKKFAFLTQ</sequence>
<evidence type="ECO:0000313" key="1">
    <source>
        <dbReference type="EnsemblMetazoa" id="ENSAATROPP012557"/>
    </source>
</evidence>
<reference evidence="1" key="1">
    <citation type="submission" date="2024-04" db="UniProtKB">
        <authorList>
            <consortium name="EnsemblMetazoa"/>
        </authorList>
    </citation>
    <scope>IDENTIFICATION</scope>
    <source>
        <strain evidence="1">EBRO</strain>
    </source>
</reference>
<proteinExistence type="predicted"/>
<name>A0AAG5DMI0_ANOAO</name>
<dbReference type="AlphaFoldDB" id="A0AAG5DMI0"/>
<dbReference type="EnsemblMetazoa" id="ENSAATROPT013788">
    <property type="protein sequence ID" value="ENSAATROPP012557"/>
    <property type="gene ID" value="ENSAATROPG011192"/>
</dbReference>
<keyword evidence="2" id="KW-1185">Reference proteome</keyword>
<organism evidence="1 2">
    <name type="scientific">Anopheles atroparvus</name>
    <name type="common">European mosquito</name>
    <dbReference type="NCBI Taxonomy" id="41427"/>
    <lineage>
        <taxon>Eukaryota</taxon>
        <taxon>Metazoa</taxon>
        <taxon>Ecdysozoa</taxon>
        <taxon>Arthropoda</taxon>
        <taxon>Hexapoda</taxon>
        <taxon>Insecta</taxon>
        <taxon>Pterygota</taxon>
        <taxon>Neoptera</taxon>
        <taxon>Endopterygota</taxon>
        <taxon>Diptera</taxon>
        <taxon>Nematocera</taxon>
        <taxon>Culicoidea</taxon>
        <taxon>Culicidae</taxon>
        <taxon>Anophelinae</taxon>
        <taxon>Anopheles</taxon>
    </lineage>
</organism>
<accession>A0AAG5DMI0</accession>
<protein>
    <submittedName>
        <fullName evidence="1">Uncharacterized protein</fullName>
    </submittedName>
</protein>